<dbReference type="Proteomes" id="UP000075886">
    <property type="component" value="Unassembled WGS sequence"/>
</dbReference>
<dbReference type="AlphaFoldDB" id="A0A182Q820"/>
<keyword evidence="3" id="KW-1185">Reference proteome</keyword>
<feature type="compositionally biased region" description="Acidic residues" evidence="1">
    <location>
        <begin position="265"/>
        <end position="277"/>
    </location>
</feature>
<feature type="compositionally biased region" description="Basic and acidic residues" evidence="1">
    <location>
        <begin position="331"/>
        <end position="344"/>
    </location>
</feature>
<feature type="region of interest" description="Disordered" evidence="1">
    <location>
        <begin position="265"/>
        <end position="284"/>
    </location>
</feature>
<reference evidence="3" key="1">
    <citation type="submission" date="2014-01" db="EMBL/GenBank/DDBJ databases">
        <title>The Genome Sequence of Anopheles farauti FAR1 (V2).</title>
        <authorList>
            <consortium name="The Broad Institute Genomics Platform"/>
            <person name="Neafsey D.E."/>
            <person name="Besansky N."/>
            <person name="Howell P."/>
            <person name="Walton C."/>
            <person name="Young S.K."/>
            <person name="Zeng Q."/>
            <person name="Gargeya S."/>
            <person name="Fitzgerald M."/>
            <person name="Haas B."/>
            <person name="Abouelleil A."/>
            <person name="Allen A.W."/>
            <person name="Alvarado L."/>
            <person name="Arachchi H.M."/>
            <person name="Berlin A.M."/>
            <person name="Chapman S.B."/>
            <person name="Gainer-Dewar J."/>
            <person name="Goldberg J."/>
            <person name="Griggs A."/>
            <person name="Gujja S."/>
            <person name="Hansen M."/>
            <person name="Howarth C."/>
            <person name="Imamovic A."/>
            <person name="Ireland A."/>
            <person name="Larimer J."/>
            <person name="McCowan C."/>
            <person name="Murphy C."/>
            <person name="Pearson M."/>
            <person name="Poon T.W."/>
            <person name="Priest M."/>
            <person name="Roberts A."/>
            <person name="Saif S."/>
            <person name="Shea T."/>
            <person name="Sisk P."/>
            <person name="Sykes S."/>
            <person name="Wortman J."/>
            <person name="Nusbaum C."/>
            <person name="Birren B."/>
        </authorList>
    </citation>
    <scope>NUCLEOTIDE SEQUENCE [LARGE SCALE GENOMIC DNA]</scope>
    <source>
        <strain evidence="3">FAR1</strain>
    </source>
</reference>
<dbReference type="VEuPathDB" id="VectorBase:AFAF004902"/>
<protein>
    <submittedName>
        <fullName evidence="2">Uncharacterized protein</fullName>
    </submittedName>
</protein>
<accession>A0A182Q820</accession>
<dbReference type="EnsemblMetazoa" id="AFAF004902-RA">
    <property type="protein sequence ID" value="AFAF004902-PA"/>
    <property type="gene ID" value="AFAF004902"/>
</dbReference>
<evidence type="ECO:0000313" key="3">
    <source>
        <dbReference type="Proteomes" id="UP000075886"/>
    </source>
</evidence>
<feature type="region of interest" description="Disordered" evidence="1">
    <location>
        <begin position="331"/>
        <end position="364"/>
    </location>
</feature>
<reference evidence="2" key="2">
    <citation type="submission" date="2020-05" db="UniProtKB">
        <authorList>
            <consortium name="EnsemblMetazoa"/>
        </authorList>
    </citation>
    <scope>IDENTIFICATION</scope>
    <source>
        <strain evidence="2">FAR1</strain>
    </source>
</reference>
<evidence type="ECO:0000256" key="1">
    <source>
        <dbReference type="SAM" id="MobiDB-lite"/>
    </source>
</evidence>
<dbReference type="EMBL" id="AXCN02001964">
    <property type="status" value="NOT_ANNOTATED_CDS"/>
    <property type="molecule type" value="Genomic_DNA"/>
</dbReference>
<evidence type="ECO:0000313" key="2">
    <source>
        <dbReference type="EnsemblMetazoa" id="AFAF004902-PA"/>
    </source>
</evidence>
<organism evidence="2 3">
    <name type="scientific">Anopheles farauti</name>
    <dbReference type="NCBI Taxonomy" id="69004"/>
    <lineage>
        <taxon>Eukaryota</taxon>
        <taxon>Metazoa</taxon>
        <taxon>Ecdysozoa</taxon>
        <taxon>Arthropoda</taxon>
        <taxon>Hexapoda</taxon>
        <taxon>Insecta</taxon>
        <taxon>Pterygota</taxon>
        <taxon>Neoptera</taxon>
        <taxon>Endopterygota</taxon>
        <taxon>Diptera</taxon>
        <taxon>Nematocera</taxon>
        <taxon>Culicoidea</taxon>
        <taxon>Culicidae</taxon>
        <taxon>Anophelinae</taxon>
        <taxon>Anopheles</taxon>
    </lineage>
</organism>
<sequence length="364" mass="39209">MRYVDHSGRATATCATTTSTTTTLDAGSFSTSDMFGPSSGMSKIECFFGSSESSVSELFALRLLFDLHFFFSRPSSADDSARLTGCEDFRSIRLPPPLPLQFNLLTANLKWRSPELLPLPALFVTVLLFPPPALPPTANRLTEAAWVLPDHFSNFSSNVLMRSSSESPRSLESLEVELTEGARGGGLAGTISFDASSNNVLLPLPTSAKLLLPPEGFVADALEAAASDLDDNGLPVLGDNDEGPVKSVVPAVVLPTAVNCLSVADDDEDDEEDEDEPAPLMFGVDAPVDVPVGVTGVATLMDHPEFHFQQRRCHHCYPLLPPTFRVRDHEDHDVHGDHDHDRSHCLRGGRGGDGGDDGVRRNCI</sequence>
<proteinExistence type="predicted"/>
<name>A0A182Q820_9DIPT</name>